<organism evidence="1 2">
    <name type="scientific">Dallia pectoralis</name>
    <name type="common">Alaska blackfish</name>
    <dbReference type="NCBI Taxonomy" id="75939"/>
    <lineage>
        <taxon>Eukaryota</taxon>
        <taxon>Metazoa</taxon>
        <taxon>Chordata</taxon>
        <taxon>Craniata</taxon>
        <taxon>Vertebrata</taxon>
        <taxon>Euteleostomi</taxon>
        <taxon>Actinopterygii</taxon>
        <taxon>Neopterygii</taxon>
        <taxon>Teleostei</taxon>
        <taxon>Protacanthopterygii</taxon>
        <taxon>Esociformes</taxon>
        <taxon>Umbridae</taxon>
        <taxon>Dallia</taxon>
    </lineage>
</organism>
<dbReference type="EMBL" id="CM055732">
    <property type="protein sequence ID" value="KAJ8010986.1"/>
    <property type="molecule type" value="Genomic_DNA"/>
</dbReference>
<gene>
    <name evidence="1" type="ORF">DPEC_G00053520</name>
</gene>
<evidence type="ECO:0000313" key="2">
    <source>
        <dbReference type="Proteomes" id="UP001157502"/>
    </source>
</evidence>
<evidence type="ECO:0000313" key="1">
    <source>
        <dbReference type="EMBL" id="KAJ8010986.1"/>
    </source>
</evidence>
<proteinExistence type="predicted"/>
<reference evidence="1" key="1">
    <citation type="submission" date="2021-05" db="EMBL/GenBank/DDBJ databases">
        <authorList>
            <person name="Pan Q."/>
            <person name="Jouanno E."/>
            <person name="Zahm M."/>
            <person name="Klopp C."/>
            <person name="Cabau C."/>
            <person name="Louis A."/>
            <person name="Berthelot C."/>
            <person name="Parey E."/>
            <person name="Roest Crollius H."/>
            <person name="Montfort J."/>
            <person name="Robinson-Rechavi M."/>
            <person name="Bouchez O."/>
            <person name="Lampietro C."/>
            <person name="Lopez Roques C."/>
            <person name="Donnadieu C."/>
            <person name="Postlethwait J."/>
            <person name="Bobe J."/>
            <person name="Dillon D."/>
            <person name="Chandos A."/>
            <person name="von Hippel F."/>
            <person name="Guiguen Y."/>
        </authorList>
    </citation>
    <scope>NUCLEOTIDE SEQUENCE</scope>
    <source>
        <strain evidence="1">YG-Jan2019</strain>
    </source>
</reference>
<name>A0ACC2H5F0_DALPE</name>
<keyword evidence="2" id="KW-1185">Reference proteome</keyword>
<protein>
    <submittedName>
        <fullName evidence="1">Uncharacterized protein</fullName>
    </submittedName>
</protein>
<comment type="caution">
    <text evidence="1">The sequence shown here is derived from an EMBL/GenBank/DDBJ whole genome shotgun (WGS) entry which is preliminary data.</text>
</comment>
<dbReference type="Proteomes" id="UP001157502">
    <property type="component" value="Chromosome 5"/>
</dbReference>
<accession>A0ACC2H5F0</accession>
<sequence>MGTSGQVGHDSDPRTKEDMEEVEPMTQVIYKTGSDPAVESEVRSEVHLPFYSHGGYNLLMGEQSMSCLSVPVTYTETQIDLSNSLRTQGLCSSMPGVRIDPVEQRSRLGLLHRSASFIPPPGEQHSETSFSTHHLLSPKAMLTPVLRQLCSSIHCIRQATQTPISLEKSHSMPDFSSQVTSVFGSPYKVLMSFLSVTTLKETLSSVLGVGGEPNSGSEALLVLQSLQKISLMEDEEQQRASLARLQSCTSNKLRDNWTDFQERSNEVKIMASATNTPSTTKQFALDVLSVEGDDNEQQFGINEFMEELNMPQELRDEISLLVHGIRKVRHDMRSPKEITSRSNNSETRDFCRFKGQHMETANKRMTELEEDKEVEVGKDQSHSVEISQELLDFFNLALKSSTLMFTFDPEGKLHIEPIGATRVGQTKQMFMSTNDNVESQYGLTRLPSPNSSDLSDYRPDTSSSGSYKTQGSVDLSTECGEGDQQDKAESQHNRLTSDQQRNARTTSLEIPTCNLSSQLFTSPENYKRNGGNYKSCDSGSKVTGLLYISRSSLLTTGPGPELDAIVDQDWRLLNKGHVSNELGLEHLRAAECKGLTGSSDGVLIDHGRWLLKENHLIRKSPPVTMEMYDDVDSTSGDTSLDDISEETHLSSSLHHSASGQEPLPQPLHQPLHPLAVLSSSDLENMARPPTPKCTYFNMSHSSDSEPFLDNLSVNDTRNGARMSAEGKGQGSKVRSKTERTVDTSQTWARKNSSISSFTSVEFRLPDGKVHPEAGLPGATAAVEQSCTSAVSVSRRGRTLQVQDNLEDLHVINESTKHDDVIEVYD</sequence>